<comment type="function">
    <text evidence="6">The small GTPases Rab are key regulators in vesicle trafficking.</text>
</comment>
<dbReference type="InterPro" id="IPR030697">
    <property type="entry name" value="Rab29/Rab38/Rab32"/>
</dbReference>
<name>A0A2P6N882_9EUKA</name>
<dbReference type="SUPFAM" id="SSF52540">
    <property type="entry name" value="P-loop containing nucleoside triphosphate hydrolases"/>
    <property type="match status" value="1"/>
</dbReference>
<dbReference type="SMART" id="SM00175">
    <property type="entry name" value="RAB"/>
    <property type="match status" value="1"/>
</dbReference>
<keyword evidence="2 6" id="KW-0547">Nucleotide-binding</keyword>
<dbReference type="GO" id="GO:0005764">
    <property type="term" value="C:lysosome"/>
    <property type="evidence" value="ECO:0007669"/>
    <property type="project" value="TreeGrafter"/>
</dbReference>
<dbReference type="InParanoid" id="A0A2P6N882"/>
<comment type="subcellular location">
    <subcellularLocation>
        <location evidence="6">Membrane</location>
        <topology evidence="6">Lipid-anchor</topology>
    </subcellularLocation>
</comment>
<dbReference type="GO" id="GO:0008333">
    <property type="term" value="P:endosome to lysosome transport"/>
    <property type="evidence" value="ECO:0007669"/>
    <property type="project" value="TreeGrafter"/>
</dbReference>
<evidence type="ECO:0000256" key="6">
    <source>
        <dbReference type="RuleBase" id="RU367128"/>
    </source>
</evidence>
<keyword evidence="5 6" id="KW-0636">Prenylation</keyword>
<evidence type="ECO:0000313" key="7">
    <source>
        <dbReference type="EMBL" id="PRP80154.1"/>
    </source>
</evidence>
<evidence type="ECO:0000256" key="5">
    <source>
        <dbReference type="ARBA" id="ARBA00023289"/>
    </source>
</evidence>
<dbReference type="CDD" id="cd04107">
    <property type="entry name" value="Rab32_Rab38"/>
    <property type="match status" value="1"/>
</dbReference>
<dbReference type="GO" id="GO:0005770">
    <property type="term" value="C:late endosome"/>
    <property type="evidence" value="ECO:0007669"/>
    <property type="project" value="TreeGrafter"/>
</dbReference>
<keyword evidence="8" id="KW-1185">Reference proteome</keyword>
<dbReference type="InterPro" id="IPR001806">
    <property type="entry name" value="Small_GTPase"/>
</dbReference>
<dbReference type="GO" id="GO:0005802">
    <property type="term" value="C:trans-Golgi network"/>
    <property type="evidence" value="ECO:0007669"/>
    <property type="project" value="UniProtKB-UniRule"/>
</dbReference>
<accession>A0A2P6N882</accession>
<dbReference type="PROSITE" id="PS51421">
    <property type="entry name" value="RAS"/>
    <property type="match status" value="1"/>
</dbReference>
<dbReference type="SMART" id="SM00173">
    <property type="entry name" value="RAS"/>
    <property type="match status" value="1"/>
</dbReference>
<sequence length="207" mass="23569">MEGETEERDYKVLVVGEGGCGKTSYINQYVNHIFSKAYKATVGVDFALKQVQWENTRVRLALWDIAGQERFNHMTRVYYKGAHGAMVVFDVTKDKTFQAVPRWKKDIDSNLDNIPTVLVANKCDLLDNPLDTETMEKFCAQHGFIGWYETSAKENIRVEDCGTFLLEHLVKRDRELNPGKYTNTEKTVSLTQASDPRLAAKTCNNSC</sequence>
<dbReference type="Pfam" id="PF00071">
    <property type="entry name" value="Ras"/>
    <property type="match status" value="1"/>
</dbReference>
<keyword evidence="4 6" id="KW-0449">Lipoprotein</keyword>
<keyword evidence="6" id="KW-0472">Membrane</keyword>
<dbReference type="AlphaFoldDB" id="A0A2P6N882"/>
<evidence type="ECO:0000256" key="4">
    <source>
        <dbReference type="ARBA" id="ARBA00023288"/>
    </source>
</evidence>
<dbReference type="PANTHER" id="PTHR47981">
    <property type="entry name" value="RAB FAMILY"/>
    <property type="match status" value="1"/>
</dbReference>
<dbReference type="GO" id="GO:0016020">
    <property type="term" value="C:membrane"/>
    <property type="evidence" value="ECO:0007669"/>
    <property type="project" value="UniProtKB-SubCell"/>
</dbReference>
<dbReference type="PROSITE" id="PS51419">
    <property type="entry name" value="RAB"/>
    <property type="match status" value="1"/>
</dbReference>
<proteinExistence type="inferred from homology"/>
<evidence type="ECO:0000256" key="2">
    <source>
        <dbReference type="ARBA" id="ARBA00022741"/>
    </source>
</evidence>
<dbReference type="SMART" id="SM00176">
    <property type="entry name" value="RAN"/>
    <property type="match status" value="1"/>
</dbReference>
<dbReference type="OrthoDB" id="245989at2759"/>
<dbReference type="GO" id="GO:0005525">
    <property type="term" value="F:GTP binding"/>
    <property type="evidence" value="ECO:0007669"/>
    <property type="project" value="UniProtKB-UniRule"/>
</dbReference>
<dbReference type="Proteomes" id="UP000241769">
    <property type="component" value="Unassembled WGS sequence"/>
</dbReference>
<dbReference type="GO" id="GO:0003924">
    <property type="term" value="F:GTPase activity"/>
    <property type="evidence" value="ECO:0007669"/>
    <property type="project" value="UniProtKB-UniRule"/>
</dbReference>
<dbReference type="PANTHER" id="PTHR47981:SF39">
    <property type="entry name" value="RAS-RELATED PROTEIN RAB"/>
    <property type="match status" value="1"/>
</dbReference>
<keyword evidence="3 6" id="KW-0342">GTP-binding</keyword>
<evidence type="ECO:0000256" key="3">
    <source>
        <dbReference type="ARBA" id="ARBA00023134"/>
    </source>
</evidence>
<dbReference type="Gene3D" id="3.40.50.300">
    <property type="entry name" value="P-loop containing nucleotide triphosphate hydrolases"/>
    <property type="match status" value="1"/>
</dbReference>
<dbReference type="FunFam" id="3.40.50.300:FF:000222">
    <property type="entry name" value="RAB32, member RAS oncogene family"/>
    <property type="match status" value="1"/>
</dbReference>
<organism evidence="7 8">
    <name type="scientific">Planoprotostelium fungivorum</name>
    <dbReference type="NCBI Taxonomy" id="1890364"/>
    <lineage>
        <taxon>Eukaryota</taxon>
        <taxon>Amoebozoa</taxon>
        <taxon>Evosea</taxon>
        <taxon>Variosea</taxon>
        <taxon>Cavosteliida</taxon>
        <taxon>Cavosteliaceae</taxon>
        <taxon>Planoprotostelium</taxon>
    </lineage>
</organism>
<dbReference type="InterPro" id="IPR005225">
    <property type="entry name" value="Small_GTP-bd"/>
</dbReference>
<dbReference type="EMBL" id="MDYQ01000160">
    <property type="protein sequence ID" value="PRP80154.1"/>
    <property type="molecule type" value="Genomic_DNA"/>
</dbReference>
<dbReference type="STRING" id="1890364.A0A2P6N882"/>
<evidence type="ECO:0000313" key="8">
    <source>
        <dbReference type="Proteomes" id="UP000241769"/>
    </source>
</evidence>
<dbReference type="InterPro" id="IPR027417">
    <property type="entry name" value="P-loop_NTPase"/>
</dbReference>
<protein>
    <recommendedName>
        <fullName evidence="6">Ras-related protein Rab</fullName>
    </recommendedName>
</protein>
<comment type="similarity">
    <text evidence="1 6">Belongs to the small GTPase superfamily. Rab family.</text>
</comment>
<dbReference type="GO" id="GO:0045335">
    <property type="term" value="C:phagocytic vesicle"/>
    <property type="evidence" value="ECO:0007669"/>
    <property type="project" value="TreeGrafter"/>
</dbReference>
<gene>
    <name evidence="7" type="ORF">PROFUN_12237</name>
</gene>
<evidence type="ECO:0000256" key="1">
    <source>
        <dbReference type="ARBA" id="ARBA00006270"/>
    </source>
</evidence>
<dbReference type="FunCoup" id="A0A2P6N882">
    <property type="interactions" value="11"/>
</dbReference>
<comment type="caution">
    <text evidence="7">The sequence shown here is derived from an EMBL/GenBank/DDBJ whole genome shotgun (WGS) entry which is preliminary data.</text>
</comment>
<dbReference type="NCBIfam" id="TIGR00231">
    <property type="entry name" value="small_GTP"/>
    <property type="match status" value="1"/>
</dbReference>
<reference evidence="7 8" key="1">
    <citation type="journal article" date="2018" name="Genome Biol. Evol.">
        <title>Multiple Roots of Fruiting Body Formation in Amoebozoa.</title>
        <authorList>
            <person name="Hillmann F."/>
            <person name="Forbes G."/>
            <person name="Novohradska S."/>
            <person name="Ferling I."/>
            <person name="Riege K."/>
            <person name="Groth M."/>
            <person name="Westermann M."/>
            <person name="Marz M."/>
            <person name="Spaller T."/>
            <person name="Winckler T."/>
            <person name="Schaap P."/>
            <person name="Glockner G."/>
        </authorList>
    </citation>
    <scope>NUCLEOTIDE SEQUENCE [LARGE SCALE GENOMIC DNA]</scope>
    <source>
        <strain evidence="7 8">Jena</strain>
    </source>
</reference>
<dbReference type="GO" id="GO:0090385">
    <property type="term" value="P:phagosome-lysosome fusion"/>
    <property type="evidence" value="ECO:0007669"/>
    <property type="project" value="TreeGrafter"/>
</dbReference>
<dbReference type="PRINTS" id="PR00449">
    <property type="entry name" value="RASTRNSFRMNG"/>
</dbReference>
<dbReference type="SMART" id="SM00174">
    <property type="entry name" value="RHO"/>
    <property type="match status" value="1"/>
</dbReference>